<feature type="region of interest" description="Disordered" evidence="1">
    <location>
        <begin position="49"/>
        <end position="101"/>
    </location>
</feature>
<proteinExistence type="predicted"/>
<feature type="region of interest" description="Disordered" evidence="1">
    <location>
        <begin position="251"/>
        <end position="334"/>
    </location>
</feature>
<protein>
    <submittedName>
        <fullName evidence="2">Uncharacterized protein</fullName>
    </submittedName>
</protein>
<accession>A0A8H3X4S2</accession>
<feature type="compositionally biased region" description="Acidic residues" evidence="1">
    <location>
        <begin position="91"/>
        <end position="101"/>
    </location>
</feature>
<evidence type="ECO:0000313" key="2">
    <source>
        <dbReference type="EMBL" id="KAF0411948.1"/>
    </source>
</evidence>
<name>A0A8H3X4S2_GIGMA</name>
<gene>
    <name evidence="2" type="ORF">F8M41_008075</name>
</gene>
<feature type="compositionally biased region" description="Acidic residues" evidence="1">
    <location>
        <begin position="311"/>
        <end position="323"/>
    </location>
</feature>
<feature type="compositionally biased region" description="Polar residues" evidence="1">
    <location>
        <begin position="55"/>
        <end position="86"/>
    </location>
</feature>
<sequence length="351" mass="40509">MESELNLLRQENARLITKISGIEREKLELKQILETRTVENAELRDRVAKLEQDYRQMQNDPKGNNSYKNFHSLPDSSDTPSSMSEQKPSEEMSDFFSEEPANELESVIAQPEQCKPNTVDAFLDEMHKKSVSDGIRQIQRALRIDNLFDKIGEDKIYYIKMYSADTILKFSNSQIQRVINHFTENPDVEFTDDPEDEKEDNDQINVLEVFSPNELTAPIPLTHISNSSDNSKEEVWFDGAMYFNEANYDNAKANDHNNDDSDSGNSAPTPQMTLAKADNYNDVYFDEKDLKKEEGESNEVKSDDKNSFSNSEEEMPDESDDDGYSGCDGYNRYGEFDRDYYYDLSSRKKNF</sequence>
<reference evidence="2 3" key="1">
    <citation type="journal article" date="2019" name="Environ. Microbiol.">
        <title>At the nexus of three kingdoms: the genome of the mycorrhizal fungus Gigaspora margarita provides insights into plant, endobacterial and fungal interactions.</title>
        <authorList>
            <person name="Venice F."/>
            <person name="Ghignone S."/>
            <person name="Salvioli di Fossalunga A."/>
            <person name="Amselem J."/>
            <person name="Novero M."/>
            <person name="Xianan X."/>
            <person name="Sedzielewska Toro K."/>
            <person name="Morin E."/>
            <person name="Lipzen A."/>
            <person name="Grigoriev I.V."/>
            <person name="Henrissat B."/>
            <person name="Martin F.M."/>
            <person name="Bonfante P."/>
        </authorList>
    </citation>
    <scope>NUCLEOTIDE SEQUENCE [LARGE SCALE GENOMIC DNA]</scope>
    <source>
        <strain evidence="2 3">BEG34</strain>
    </source>
</reference>
<organism evidence="2 3">
    <name type="scientific">Gigaspora margarita</name>
    <dbReference type="NCBI Taxonomy" id="4874"/>
    <lineage>
        <taxon>Eukaryota</taxon>
        <taxon>Fungi</taxon>
        <taxon>Fungi incertae sedis</taxon>
        <taxon>Mucoromycota</taxon>
        <taxon>Glomeromycotina</taxon>
        <taxon>Glomeromycetes</taxon>
        <taxon>Diversisporales</taxon>
        <taxon>Gigasporaceae</taxon>
        <taxon>Gigaspora</taxon>
    </lineage>
</organism>
<dbReference type="AlphaFoldDB" id="A0A8H3X4S2"/>
<evidence type="ECO:0000256" key="1">
    <source>
        <dbReference type="SAM" id="MobiDB-lite"/>
    </source>
</evidence>
<keyword evidence="3" id="KW-1185">Reference proteome</keyword>
<dbReference type="EMBL" id="WTPW01001832">
    <property type="protein sequence ID" value="KAF0411948.1"/>
    <property type="molecule type" value="Genomic_DNA"/>
</dbReference>
<comment type="caution">
    <text evidence="2">The sequence shown here is derived from an EMBL/GenBank/DDBJ whole genome shotgun (WGS) entry which is preliminary data.</text>
</comment>
<evidence type="ECO:0000313" key="3">
    <source>
        <dbReference type="Proteomes" id="UP000439903"/>
    </source>
</evidence>
<dbReference type="Proteomes" id="UP000439903">
    <property type="component" value="Unassembled WGS sequence"/>
</dbReference>
<dbReference type="OrthoDB" id="2437213at2759"/>
<feature type="compositionally biased region" description="Basic and acidic residues" evidence="1">
    <location>
        <begin position="285"/>
        <end position="306"/>
    </location>
</feature>